<dbReference type="InterPro" id="IPR011990">
    <property type="entry name" value="TPR-like_helical_dom_sf"/>
</dbReference>
<dbReference type="InterPro" id="IPR051222">
    <property type="entry name" value="PPR/CCM1_RNA-binding"/>
</dbReference>
<dbReference type="Proteomes" id="UP000027195">
    <property type="component" value="Unassembled WGS sequence"/>
</dbReference>
<evidence type="ECO:0000313" key="3">
    <source>
        <dbReference type="Proteomes" id="UP000027195"/>
    </source>
</evidence>
<protein>
    <recommendedName>
        <fullName evidence="4">Pentacotripeptide-repeat region of PRORP domain-containing protein</fullName>
    </recommendedName>
</protein>
<dbReference type="STRING" id="930990.A0A067N868"/>
<name>A0A067N868_BOTB1</name>
<proteinExistence type="predicted"/>
<reference evidence="3" key="1">
    <citation type="journal article" date="2014" name="Proc. Natl. Acad. Sci. U.S.A.">
        <title>Extensive sampling of basidiomycete genomes demonstrates inadequacy of the white-rot/brown-rot paradigm for wood decay fungi.</title>
        <authorList>
            <person name="Riley R."/>
            <person name="Salamov A.A."/>
            <person name="Brown D.W."/>
            <person name="Nagy L.G."/>
            <person name="Floudas D."/>
            <person name="Held B.W."/>
            <person name="Levasseur A."/>
            <person name="Lombard V."/>
            <person name="Morin E."/>
            <person name="Otillar R."/>
            <person name="Lindquist E.A."/>
            <person name="Sun H."/>
            <person name="LaButti K.M."/>
            <person name="Schmutz J."/>
            <person name="Jabbour D."/>
            <person name="Luo H."/>
            <person name="Baker S.E."/>
            <person name="Pisabarro A.G."/>
            <person name="Walton J.D."/>
            <person name="Blanchette R.A."/>
            <person name="Henrissat B."/>
            <person name="Martin F."/>
            <person name="Cullen D."/>
            <person name="Hibbett D.S."/>
            <person name="Grigoriev I.V."/>
        </authorList>
    </citation>
    <scope>NUCLEOTIDE SEQUENCE [LARGE SCALE GENOMIC DNA]</scope>
    <source>
        <strain evidence="3">FD-172 SS1</strain>
    </source>
</reference>
<dbReference type="PANTHER" id="PTHR47942">
    <property type="entry name" value="TETRATRICOPEPTIDE REPEAT (TPR)-LIKE SUPERFAMILY PROTEIN-RELATED"/>
    <property type="match status" value="1"/>
</dbReference>
<dbReference type="InParanoid" id="A0A067N868"/>
<keyword evidence="3" id="KW-1185">Reference proteome</keyword>
<dbReference type="AlphaFoldDB" id="A0A067N868"/>
<dbReference type="OrthoDB" id="185373at2759"/>
<gene>
    <name evidence="2" type="ORF">BOTBODRAFT_62607</name>
</gene>
<evidence type="ECO:0000256" key="1">
    <source>
        <dbReference type="ARBA" id="ARBA00022737"/>
    </source>
</evidence>
<evidence type="ECO:0008006" key="4">
    <source>
        <dbReference type="Google" id="ProtNLM"/>
    </source>
</evidence>
<evidence type="ECO:0000313" key="2">
    <source>
        <dbReference type="EMBL" id="KDQ20302.1"/>
    </source>
</evidence>
<dbReference type="EMBL" id="KL198018">
    <property type="protein sequence ID" value="KDQ20302.1"/>
    <property type="molecule type" value="Genomic_DNA"/>
</dbReference>
<dbReference type="HOGENOM" id="CLU_019520_0_0_1"/>
<organism evidence="2 3">
    <name type="scientific">Botryobasidium botryosum (strain FD-172 SS1)</name>
    <dbReference type="NCBI Taxonomy" id="930990"/>
    <lineage>
        <taxon>Eukaryota</taxon>
        <taxon>Fungi</taxon>
        <taxon>Dikarya</taxon>
        <taxon>Basidiomycota</taxon>
        <taxon>Agaricomycotina</taxon>
        <taxon>Agaricomycetes</taxon>
        <taxon>Cantharellales</taxon>
        <taxon>Botryobasidiaceae</taxon>
        <taxon>Botryobasidium</taxon>
    </lineage>
</organism>
<dbReference type="InterPro" id="IPR002885">
    <property type="entry name" value="PPR_rpt"/>
</dbReference>
<sequence length="809" mass="89426">MSVRTSARLLCECRSRPTSLFLSPVSTSHARLPISVGSKHYVQTSTRTVSLVSPFASRSFMGFFRRNKDWQGIPDSMQCAIDAFHTALDSGDKAAIKKVFTDLIREVECLEVPPPKFYLTFLLKPITAAVRALSRSSQYEDTQYIIYILNSVKTPLGLEPGLVMHQHLLQAMASCRRPLDGLQWLRNMHRDYPDVRPEPGIRAWSTVLDGFADLGDSAGLRMVMDEIRQQNPIIQPTVVTYNILLRGLFEAATRLSKSSQGLFSAFVDREEIAGILAEMFSCGIEPDALTLRILLSGYAKAGMMDEARSCALRLTALVEEFGCGTPEDTKLGNALVWFEGLESGLDGAREKLAWLKRHGMVPNEYTAGILLNLQANPTVSDLRALEESFGVRGNTTHWSLLIKAAARRSLKEGLALYDEARANGIEPDVITLQSLINAVILDPKALGSLTAADVNRAVDIYRGYSSSARGSPQRLDANLYNSLLQAIVNTLPPSKTTSELILELLGDMQNSSIMFDGSTFTALSVMLIRSATSHQAAFNMYERLRNIGDTMLDADGYTAIFAAFCNLAFVGTPVAPRDLCFRILMDMREAGHPASCRVYTILLHRYAALASNRSPTSSTDPDYPALKPKPEILDHVRRTHTAIKLDAAVIPDAALLNALMNAYSYSGAYLDALEVWDELSNAVYATSFNHISVSIALDACGFGGLSRQSDEIWTSVRESGFPLNKKNWDTRVENLARLGRFDEALRIVFEDMGGKDPGIPEPDLNTVGILLKFSWRFERREEVKAAIQSRLPDLYSQLTPEILQSKNNA</sequence>
<accession>A0A067N868</accession>
<dbReference type="Gene3D" id="1.25.40.10">
    <property type="entry name" value="Tetratricopeptide repeat domain"/>
    <property type="match status" value="4"/>
</dbReference>
<dbReference type="Pfam" id="PF01535">
    <property type="entry name" value="PPR"/>
    <property type="match status" value="2"/>
</dbReference>
<keyword evidence="1" id="KW-0677">Repeat</keyword>